<dbReference type="PROSITE" id="PS50275">
    <property type="entry name" value="SAC"/>
    <property type="match status" value="1"/>
</dbReference>
<evidence type="ECO:0000256" key="2">
    <source>
        <dbReference type="ARBA" id="ARBA00022801"/>
    </source>
</evidence>
<feature type="compositionally biased region" description="Polar residues" evidence="4">
    <location>
        <begin position="38"/>
        <end position="70"/>
    </location>
</feature>
<dbReference type="InterPro" id="IPR043573">
    <property type="entry name" value="Fig4-like"/>
</dbReference>
<evidence type="ECO:0000313" key="6">
    <source>
        <dbReference type="EMBL" id="KAF2667097.1"/>
    </source>
</evidence>
<dbReference type="Pfam" id="PF02383">
    <property type="entry name" value="Syja_N"/>
    <property type="match status" value="1"/>
</dbReference>
<accession>A0A6A6U6M8</accession>
<gene>
    <name evidence="6" type="ORF">BT63DRAFT_458061</name>
</gene>
<dbReference type="AlphaFoldDB" id="A0A6A6U6M8"/>
<proteinExistence type="predicted"/>
<dbReference type="EMBL" id="MU004238">
    <property type="protein sequence ID" value="KAF2667097.1"/>
    <property type="molecule type" value="Genomic_DNA"/>
</dbReference>
<evidence type="ECO:0000313" key="7">
    <source>
        <dbReference type="Proteomes" id="UP000799302"/>
    </source>
</evidence>
<feature type="domain" description="SAC" evidence="5">
    <location>
        <begin position="246"/>
        <end position="604"/>
    </location>
</feature>
<evidence type="ECO:0000259" key="5">
    <source>
        <dbReference type="PROSITE" id="PS50275"/>
    </source>
</evidence>
<dbReference type="InterPro" id="IPR002013">
    <property type="entry name" value="SAC_dom"/>
</dbReference>
<evidence type="ECO:0000256" key="1">
    <source>
        <dbReference type="ARBA" id="ARBA00004308"/>
    </source>
</evidence>
<dbReference type="GO" id="GO:0046856">
    <property type="term" value="P:phosphatidylinositol dephosphorylation"/>
    <property type="evidence" value="ECO:0007669"/>
    <property type="project" value="InterPro"/>
</dbReference>
<feature type="region of interest" description="Disordered" evidence="4">
    <location>
        <begin position="1"/>
        <end position="87"/>
    </location>
</feature>
<keyword evidence="7" id="KW-1185">Reference proteome</keyword>
<evidence type="ECO:0000256" key="4">
    <source>
        <dbReference type="SAM" id="MobiDB-lite"/>
    </source>
</evidence>
<dbReference type="GO" id="GO:0043813">
    <property type="term" value="F:phosphatidylinositol-3,5-bisphosphate 5-phosphatase activity"/>
    <property type="evidence" value="ECO:0007669"/>
    <property type="project" value="InterPro"/>
</dbReference>
<name>A0A6A6U6M8_9PEZI</name>
<comment type="subcellular location">
    <subcellularLocation>
        <location evidence="1">Endomembrane system</location>
    </subcellularLocation>
</comment>
<dbReference type="PANTHER" id="PTHR45738:SF5">
    <property type="entry name" value="POLYPHOSPHOINOSITIDE PHOSPHATASE"/>
    <property type="match status" value="1"/>
</dbReference>
<protein>
    <recommendedName>
        <fullName evidence="5">SAC domain-containing protein</fullName>
    </recommendedName>
</protein>
<sequence>MPPSIRSQVGDESKDDVSRVPEVHVLPAKLEKIDQDTRSTVQEDALSRTDSNARLGQNLNMDGNSESQFTGEDEEISPHQFLNGKSHGHQLEALPGQLSENAKTMQRFVLYETASRFYLVGQDMLEQNFRVLKIDRTSPPGLLNIFEDENVYDRQSINELLATIEDGNKASGGLRTKSNSCGLLGFVRFTEAYYMILITKRTQVAMVGGHFIFQIEATEVVPLTTGSTSRFQRDRNPEEARYLGILQNLDLTKFFYFSYSYNITRTLQENIQREREAFNQGVPHNTRDWHDMFVWNHHLLEPANGALKRPYDWCVPTIHGYVEQSSLDIFGRRIYLTIIARRSRYFAGARYLKRGANDQGYVANDVETEQIVSDVVTTSFHGPGPVLFSSPNYTSYVQHRGSIPLHWSQDNSGVTPKPDIDINLVDPFYAAAALHFDDLFKRYGAPVYVLNLIKARERNPRESKLGIEFERALAFLNQSLPEDKRILYKAFDMSRAAKTRGQDVVGVLELIAQDIMEETGMFQNGDCVNSIPKMQNGIARTNCIDCLDRTNAAQFVIGKRALGHQLQALGVIDGPHLEYDSDVVNTFTHMYHAHGDTIAIQYGGSHLAHTLSTYRKLNEWKNHSRDMVESFKRYYHNSFLDSQRQEAYNLFLGNYIYAQGQPMLWDLPSDYYLHHADPREWITRTARHYVNWYTPENLRERKLPVPMLPAPMPVRVPVEAVDNYWLEYYRPLAISSLVKLFSWKLSSRPRYLPETTAAELARNPSPFIPRRHANLEPPDSPGKKPRKGQHVTILDPQSDDMRSIRSFNPNENANAFSGLLDTNSVSSKNARSSLPADKNQWTLKQFWDNSLSPTVTQEDEYIAYVNHPLTLPLVTSTEPSDMEIGAHSDFAAYISRAESAAAGVAGNEADWVLNAVHTRATLADDAELDVFEENLADFAEFLAIAENENPLTVSDEDGGRKRYKAYRQWLKGKSFFKQSKLDPEYKST</sequence>
<feature type="region of interest" description="Disordered" evidence="4">
    <location>
        <begin position="762"/>
        <end position="801"/>
    </location>
</feature>
<reference evidence="6" key="1">
    <citation type="journal article" date="2020" name="Stud. Mycol.">
        <title>101 Dothideomycetes genomes: a test case for predicting lifestyles and emergence of pathogens.</title>
        <authorList>
            <person name="Haridas S."/>
            <person name="Albert R."/>
            <person name="Binder M."/>
            <person name="Bloem J."/>
            <person name="Labutti K."/>
            <person name="Salamov A."/>
            <person name="Andreopoulos B."/>
            <person name="Baker S."/>
            <person name="Barry K."/>
            <person name="Bills G."/>
            <person name="Bluhm B."/>
            <person name="Cannon C."/>
            <person name="Castanera R."/>
            <person name="Culley D."/>
            <person name="Daum C."/>
            <person name="Ezra D."/>
            <person name="Gonzalez J."/>
            <person name="Henrissat B."/>
            <person name="Kuo A."/>
            <person name="Liang C."/>
            <person name="Lipzen A."/>
            <person name="Lutzoni F."/>
            <person name="Magnuson J."/>
            <person name="Mondo S."/>
            <person name="Nolan M."/>
            <person name="Ohm R."/>
            <person name="Pangilinan J."/>
            <person name="Park H.-J."/>
            <person name="Ramirez L."/>
            <person name="Alfaro M."/>
            <person name="Sun H."/>
            <person name="Tritt A."/>
            <person name="Yoshinaga Y."/>
            <person name="Zwiers L.-H."/>
            <person name="Turgeon B."/>
            <person name="Goodwin S."/>
            <person name="Spatafora J."/>
            <person name="Crous P."/>
            <person name="Grigoriev I."/>
        </authorList>
    </citation>
    <scope>NUCLEOTIDE SEQUENCE</scope>
    <source>
        <strain evidence="6">CBS 115976</strain>
    </source>
</reference>
<keyword evidence="3" id="KW-0472">Membrane</keyword>
<keyword evidence="2" id="KW-0378">Hydrolase</keyword>
<dbReference type="Proteomes" id="UP000799302">
    <property type="component" value="Unassembled WGS sequence"/>
</dbReference>
<dbReference type="GO" id="GO:0012505">
    <property type="term" value="C:endomembrane system"/>
    <property type="evidence" value="ECO:0007669"/>
    <property type="project" value="UniProtKB-SubCell"/>
</dbReference>
<feature type="compositionally biased region" description="Basic and acidic residues" evidence="4">
    <location>
        <begin position="9"/>
        <end position="22"/>
    </location>
</feature>
<organism evidence="6 7">
    <name type="scientific">Microthyrium microscopicum</name>
    <dbReference type="NCBI Taxonomy" id="703497"/>
    <lineage>
        <taxon>Eukaryota</taxon>
        <taxon>Fungi</taxon>
        <taxon>Dikarya</taxon>
        <taxon>Ascomycota</taxon>
        <taxon>Pezizomycotina</taxon>
        <taxon>Dothideomycetes</taxon>
        <taxon>Dothideomycetes incertae sedis</taxon>
        <taxon>Microthyriales</taxon>
        <taxon>Microthyriaceae</taxon>
        <taxon>Microthyrium</taxon>
    </lineage>
</organism>
<evidence type="ECO:0000256" key="3">
    <source>
        <dbReference type="ARBA" id="ARBA00023136"/>
    </source>
</evidence>
<dbReference type="OrthoDB" id="405996at2759"/>
<dbReference type="PANTHER" id="PTHR45738">
    <property type="entry name" value="POLYPHOSPHOINOSITIDE PHOSPHATASE"/>
    <property type="match status" value="1"/>
</dbReference>